<protein>
    <submittedName>
        <fullName evidence="3">Uncharacterized protein TCIL3000_5_2770</fullName>
    </submittedName>
</protein>
<keyword evidence="1" id="KW-0175">Coiled coil</keyword>
<reference evidence="3" key="1">
    <citation type="journal article" date="2012" name="Proc. Natl. Acad. Sci. U.S.A.">
        <title>Antigenic diversity is generated by distinct evolutionary mechanisms in African trypanosome species.</title>
        <authorList>
            <person name="Jackson A.P."/>
            <person name="Berry A."/>
            <person name="Aslett M."/>
            <person name="Allison H.C."/>
            <person name="Burton P."/>
            <person name="Vavrova-Anderson J."/>
            <person name="Brown R."/>
            <person name="Browne H."/>
            <person name="Corton N."/>
            <person name="Hauser H."/>
            <person name="Gamble J."/>
            <person name="Gilderthorp R."/>
            <person name="Marcello L."/>
            <person name="McQuillan J."/>
            <person name="Otto T.D."/>
            <person name="Quail M.A."/>
            <person name="Sanders M.J."/>
            <person name="van Tonder A."/>
            <person name="Ginger M.L."/>
            <person name="Field M.C."/>
            <person name="Barry J.D."/>
            <person name="Hertz-Fowler C."/>
            <person name="Berriman M."/>
        </authorList>
    </citation>
    <scope>NUCLEOTIDE SEQUENCE</scope>
    <source>
        <strain evidence="3">IL3000</strain>
    </source>
</reference>
<proteinExistence type="predicted"/>
<gene>
    <name evidence="3" type="ORF">TCIL3000_5_2770</name>
</gene>
<evidence type="ECO:0000313" key="3">
    <source>
        <dbReference type="EMBL" id="CCC90565.1"/>
    </source>
</evidence>
<evidence type="ECO:0000256" key="1">
    <source>
        <dbReference type="SAM" id="Coils"/>
    </source>
</evidence>
<feature type="region of interest" description="Disordered" evidence="2">
    <location>
        <begin position="79"/>
        <end position="107"/>
    </location>
</feature>
<feature type="compositionally biased region" description="Polar residues" evidence="2">
    <location>
        <begin position="92"/>
        <end position="101"/>
    </location>
</feature>
<name>G0UN06_TRYCI</name>
<dbReference type="VEuPathDB" id="TriTrypDB:TcIL3000_5_2770"/>
<accession>G0UN06</accession>
<organism evidence="3">
    <name type="scientific">Trypanosoma congolense (strain IL3000)</name>
    <dbReference type="NCBI Taxonomy" id="1068625"/>
    <lineage>
        <taxon>Eukaryota</taxon>
        <taxon>Discoba</taxon>
        <taxon>Euglenozoa</taxon>
        <taxon>Kinetoplastea</taxon>
        <taxon>Metakinetoplastina</taxon>
        <taxon>Trypanosomatida</taxon>
        <taxon>Trypanosomatidae</taxon>
        <taxon>Trypanosoma</taxon>
        <taxon>Nannomonas</taxon>
    </lineage>
</organism>
<feature type="coiled-coil region" evidence="1">
    <location>
        <begin position="114"/>
        <end position="221"/>
    </location>
</feature>
<dbReference type="EMBL" id="HE575318">
    <property type="protein sequence ID" value="CCC90565.1"/>
    <property type="molecule type" value="Genomic_DNA"/>
</dbReference>
<evidence type="ECO:0000256" key="2">
    <source>
        <dbReference type="SAM" id="MobiDB-lite"/>
    </source>
</evidence>
<sequence length="267" mass="31130">MSGDSRAIHNANAVGRAYSQLLSSTLNLEKKIEKYYLKEEAVIRERVMLLDRIQSNIAEERRCLEIDHQECRSRISAARSSQHALRGDESKASQIASNTEAQLDKEEASLDERLSIVNKRMEEETRELERITEQISKYESTMNHLLKREEGQKEAERELEKAQGELKSVEKEINERKASLEKKQESISVRNKSLEARQKELALYQEEFREHLRRIEEDERRFGIYNTSCKVAPSVSLREIMDDYNMSIEKESQCEEIDVDDDDDVSL</sequence>
<dbReference type="AlphaFoldDB" id="G0UN06"/>